<dbReference type="SUPFAM" id="SSF48208">
    <property type="entry name" value="Six-hairpin glycosidases"/>
    <property type="match status" value="1"/>
</dbReference>
<evidence type="ECO:0000256" key="1">
    <source>
        <dbReference type="ARBA" id="ARBA00001913"/>
    </source>
</evidence>
<dbReference type="InterPro" id="IPR041371">
    <property type="entry name" value="GH92_N"/>
</dbReference>
<comment type="subunit">
    <text evidence="2">Monomer.</text>
</comment>
<dbReference type="NCBIfam" id="TIGR01180">
    <property type="entry name" value="aman2_put"/>
    <property type="match status" value="1"/>
</dbReference>
<dbReference type="PANTHER" id="PTHR12143">
    <property type="entry name" value="PEPTIDE N-GLYCANASE PNGASE -RELATED"/>
    <property type="match status" value="1"/>
</dbReference>
<evidence type="ECO:0000259" key="6">
    <source>
        <dbReference type="Pfam" id="PF17678"/>
    </source>
</evidence>
<dbReference type="PANTHER" id="PTHR12143:SF39">
    <property type="entry name" value="SECRETED PROTEIN"/>
    <property type="match status" value="1"/>
</dbReference>
<dbReference type="InterPro" id="IPR012939">
    <property type="entry name" value="Glyco_hydro_92"/>
</dbReference>
<proteinExistence type="predicted"/>
<dbReference type="GO" id="GO:0030246">
    <property type="term" value="F:carbohydrate binding"/>
    <property type="evidence" value="ECO:0007669"/>
    <property type="project" value="InterPro"/>
</dbReference>
<feature type="chain" id="PRO_5042953206" evidence="4">
    <location>
        <begin position="21"/>
        <end position="743"/>
    </location>
</feature>
<dbReference type="Gene3D" id="3.30.2080.10">
    <property type="entry name" value="GH92 mannosidase domain"/>
    <property type="match status" value="1"/>
</dbReference>
<dbReference type="EMBL" id="JAHESC010000071">
    <property type="protein sequence ID" value="MBT1690550.1"/>
    <property type="molecule type" value="Genomic_DNA"/>
</dbReference>
<feature type="domain" description="Glycosyl hydrolase family 92 N-terminal" evidence="6">
    <location>
        <begin position="27"/>
        <end position="263"/>
    </location>
</feature>
<keyword evidence="7" id="KW-0378">Hydrolase</keyword>
<dbReference type="Pfam" id="PF17678">
    <property type="entry name" value="Glyco_hydro_92N"/>
    <property type="match status" value="1"/>
</dbReference>
<dbReference type="GO" id="GO:0005975">
    <property type="term" value="P:carbohydrate metabolic process"/>
    <property type="evidence" value="ECO:0007669"/>
    <property type="project" value="InterPro"/>
</dbReference>
<comment type="cofactor">
    <cofactor evidence="1">
        <name>Ca(2+)</name>
        <dbReference type="ChEBI" id="CHEBI:29108"/>
    </cofactor>
</comment>
<evidence type="ECO:0000313" key="7">
    <source>
        <dbReference type="EMBL" id="MBT1690550.1"/>
    </source>
</evidence>
<dbReference type="InterPro" id="IPR008928">
    <property type="entry name" value="6-hairpin_glycosidase_sf"/>
</dbReference>
<evidence type="ECO:0000256" key="3">
    <source>
        <dbReference type="ARBA" id="ARBA00022837"/>
    </source>
</evidence>
<feature type="domain" description="Glycosyl hydrolase family 92" evidence="5">
    <location>
        <begin position="269"/>
        <end position="729"/>
    </location>
</feature>
<protein>
    <submittedName>
        <fullName evidence="7">GH92 family glycosyl hydrolase</fullName>
        <ecNumber evidence="7">3.2.1.-</ecNumber>
    </submittedName>
</protein>
<organism evidence="7 8">
    <name type="scientific">Dawidia soli</name>
    <dbReference type="NCBI Taxonomy" id="2782352"/>
    <lineage>
        <taxon>Bacteria</taxon>
        <taxon>Pseudomonadati</taxon>
        <taxon>Bacteroidota</taxon>
        <taxon>Cytophagia</taxon>
        <taxon>Cytophagales</taxon>
        <taxon>Chryseotaleaceae</taxon>
        <taxon>Dawidia</taxon>
    </lineage>
</organism>
<dbReference type="GO" id="GO:0006516">
    <property type="term" value="P:glycoprotein catabolic process"/>
    <property type="evidence" value="ECO:0007669"/>
    <property type="project" value="TreeGrafter"/>
</dbReference>
<reference evidence="7 8" key="1">
    <citation type="submission" date="2021-05" db="EMBL/GenBank/DDBJ databases">
        <title>A Polyphasic approach of four new species of the genus Ohtaekwangia: Ohtaekwangia histidinii sp. nov., Ohtaekwangia cretensis sp. nov., Ohtaekwangia indiensis sp. nov., Ohtaekwangia reichenbachii sp. nov. from diverse environment.</title>
        <authorList>
            <person name="Octaviana S."/>
        </authorList>
    </citation>
    <scope>NUCLEOTIDE SEQUENCE [LARGE SCALE GENOMIC DNA]</scope>
    <source>
        <strain evidence="7 8">PWU37</strain>
    </source>
</reference>
<dbReference type="Gene3D" id="1.20.1050.60">
    <property type="entry name" value="alpha-1,2-mannosidase"/>
    <property type="match status" value="1"/>
</dbReference>
<dbReference type="FunFam" id="3.30.2080.10:FF:000001">
    <property type="entry name" value="Alpha-1,2-mannosidase subfamily"/>
    <property type="match status" value="1"/>
</dbReference>
<dbReference type="GO" id="GO:0000224">
    <property type="term" value="F:peptide-N4-(N-acetyl-beta-glucosaminyl)asparagine amidase activity"/>
    <property type="evidence" value="ECO:0007669"/>
    <property type="project" value="TreeGrafter"/>
</dbReference>
<name>A0AAP2DH16_9BACT</name>
<dbReference type="EC" id="3.2.1.-" evidence="7"/>
<dbReference type="Gene3D" id="2.70.98.10">
    <property type="match status" value="1"/>
</dbReference>
<evidence type="ECO:0000256" key="4">
    <source>
        <dbReference type="SAM" id="SignalP"/>
    </source>
</evidence>
<dbReference type="Proteomes" id="UP001319180">
    <property type="component" value="Unassembled WGS sequence"/>
</dbReference>
<sequence length="743" mass="82761">MTRISIFTFVCFIFFTGARAQEALTPYVNPLIGSAGHGHVFVGANVPFGAAQLGPVNIFEGWDWCSGYNYSSNTIIGFAHTHLSGTGIGDLNDIVIMPGTGAPVLEKGTKENPHQGYLSTFSHANEVVRPGYYKVLLDKYNIQAELTTTARVGLHQYTFKKPYETPHILVDLIEGIGWDAPVEAYIRQVDDKTLVGYRFSKGWSSDQRQYFAIKLSHPVTSVALYDSAVAAGTQTETKGKRIQAILNFRDIPGDVLKIKVGLSPVSFENALQNIELELPGWDFAATAKAADTQWNTELSKVRIKGTEETKKVFYTALYHTMIAPSLFNDANGDYRGTDKKVYTKAPFTNYTTFSLWDTYRAYHPLYTLVHGDRVPDIINSFLAIYQQQGKLPVWHLMGSETNTMLGYHAVPVIVDAYLKGYRGFDVNLAYEAVKQSAMQKTEGINYVQKLRYIPADSMVESVAKGLEYAIDDACIARMAQALGKKEDYEYYSRRAKLYSQYFDPKTRFMRGKLSNGQWRTPFDPVASKHREDDYAEGNAWQYTWLVSHDAPGLIKLFGSREAFLSKLDSLFTIDSDLGHGSSPDISGLIGQYAHGNEPGHHTTYLYAYAGVPYKTAPLIRKITSTFYTSKPDGLAGNEDVGQMSAWYVLSALGFYSVNPADGQYIFGSPLIDHAVIQTSGKPFTIDVTNNSAENIYIQKMELNGKAYTKSYIRHTDITAGGTLKIYMGKTPSKWGTGKKDLPQ</sequence>
<comment type="caution">
    <text evidence="7">The sequence shown here is derived from an EMBL/GenBank/DDBJ whole genome shotgun (WGS) entry which is preliminary data.</text>
</comment>
<dbReference type="InterPro" id="IPR050883">
    <property type="entry name" value="PNGase"/>
</dbReference>
<gene>
    <name evidence="7" type="ORF">KK078_28555</name>
</gene>
<dbReference type="FunFam" id="1.20.1050.60:FF:000001">
    <property type="entry name" value="Putative alpha-1,2-mannosidase"/>
    <property type="match status" value="1"/>
</dbReference>
<keyword evidence="4" id="KW-0732">Signal</keyword>
<keyword evidence="7" id="KW-0326">Glycosidase</keyword>
<keyword evidence="3" id="KW-0106">Calcium</keyword>
<dbReference type="GO" id="GO:0005829">
    <property type="term" value="C:cytosol"/>
    <property type="evidence" value="ECO:0007669"/>
    <property type="project" value="TreeGrafter"/>
</dbReference>
<dbReference type="GO" id="GO:0016798">
    <property type="term" value="F:hydrolase activity, acting on glycosyl bonds"/>
    <property type="evidence" value="ECO:0007669"/>
    <property type="project" value="UniProtKB-KW"/>
</dbReference>
<keyword evidence="8" id="KW-1185">Reference proteome</keyword>
<dbReference type="AlphaFoldDB" id="A0AAP2DH16"/>
<evidence type="ECO:0000256" key="2">
    <source>
        <dbReference type="ARBA" id="ARBA00011245"/>
    </source>
</evidence>
<dbReference type="InterPro" id="IPR014718">
    <property type="entry name" value="GH-type_carb-bd"/>
</dbReference>
<dbReference type="InterPro" id="IPR005887">
    <property type="entry name" value="GH92_a_mannosidase_put"/>
</dbReference>
<dbReference type="RefSeq" id="WP_254094058.1">
    <property type="nucleotide sequence ID" value="NZ_JAHESC010000071.1"/>
</dbReference>
<feature type="signal peptide" evidence="4">
    <location>
        <begin position="1"/>
        <end position="20"/>
    </location>
</feature>
<evidence type="ECO:0000313" key="8">
    <source>
        <dbReference type="Proteomes" id="UP001319180"/>
    </source>
</evidence>
<accession>A0AAP2DH16</accession>
<dbReference type="Gene3D" id="1.20.1610.10">
    <property type="entry name" value="alpha-1,2-mannosidases domains"/>
    <property type="match status" value="1"/>
</dbReference>
<dbReference type="Pfam" id="PF07971">
    <property type="entry name" value="Glyco_hydro_92"/>
    <property type="match status" value="1"/>
</dbReference>
<evidence type="ECO:0000259" key="5">
    <source>
        <dbReference type="Pfam" id="PF07971"/>
    </source>
</evidence>